<protein>
    <submittedName>
        <fullName evidence="1">Uncharacterized protein</fullName>
    </submittedName>
</protein>
<dbReference type="AlphaFoldDB" id="A0D699"/>
<dbReference type="InParanoid" id="A0D699"/>
<evidence type="ECO:0000313" key="2">
    <source>
        <dbReference type="Proteomes" id="UP000000600"/>
    </source>
</evidence>
<feature type="non-terminal residue" evidence="1">
    <location>
        <position position="1"/>
    </location>
</feature>
<keyword evidence="2" id="KW-1185">Reference proteome</keyword>
<dbReference type="Proteomes" id="UP000000600">
    <property type="component" value="Unassembled WGS sequence"/>
</dbReference>
<organism evidence="1 2">
    <name type="scientific">Paramecium tetraurelia</name>
    <dbReference type="NCBI Taxonomy" id="5888"/>
    <lineage>
        <taxon>Eukaryota</taxon>
        <taxon>Sar</taxon>
        <taxon>Alveolata</taxon>
        <taxon>Ciliophora</taxon>
        <taxon>Intramacronucleata</taxon>
        <taxon>Oligohymenophorea</taxon>
        <taxon>Peniculida</taxon>
        <taxon>Parameciidae</taxon>
        <taxon>Paramecium</taxon>
    </lineage>
</organism>
<dbReference type="EMBL" id="CT868311">
    <property type="protein sequence ID" value="CAK78566.1"/>
    <property type="molecule type" value="Genomic_DNA"/>
</dbReference>
<reference evidence="1 2" key="1">
    <citation type="journal article" date="2006" name="Nature">
        <title>Global trends of whole-genome duplications revealed by the ciliate Paramecium tetraurelia.</title>
        <authorList>
            <consortium name="Genoscope"/>
            <person name="Aury J.-M."/>
            <person name="Jaillon O."/>
            <person name="Duret L."/>
            <person name="Noel B."/>
            <person name="Jubin C."/>
            <person name="Porcel B.M."/>
            <person name="Segurens B."/>
            <person name="Daubin V."/>
            <person name="Anthouard V."/>
            <person name="Aiach N."/>
            <person name="Arnaiz O."/>
            <person name="Billaut A."/>
            <person name="Beisson J."/>
            <person name="Blanc I."/>
            <person name="Bouhouche K."/>
            <person name="Camara F."/>
            <person name="Duharcourt S."/>
            <person name="Guigo R."/>
            <person name="Gogendeau D."/>
            <person name="Katinka M."/>
            <person name="Keller A.-M."/>
            <person name="Kissmehl R."/>
            <person name="Klotz C."/>
            <person name="Koll F."/>
            <person name="Le Moue A."/>
            <person name="Lepere C."/>
            <person name="Malinsky S."/>
            <person name="Nowacki M."/>
            <person name="Nowak J.K."/>
            <person name="Plattner H."/>
            <person name="Poulain J."/>
            <person name="Ruiz F."/>
            <person name="Serrano V."/>
            <person name="Zagulski M."/>
            <person name="Dessen P."/>
            <person name="Betermier M."/>
            <person name="Weissenbach J."/>
            <person name="Scarpelli C."/>
            <person name="Schachter V."/>
            <person name="Sperling L."/>
            <person name="Meyer E."/>
            <person name="Cohen J."/>
            <person name="Wincker P."/>
        </authorList>
    </citation>
    <scope>NUCLEOTIDE SEQUENCE [LARGE SCALE GENOMIC DNA]</scope>
    <source>
        <strain evidence="1 2">Stock d4-2</strain>
    </source>
</reference>
<dbReference type="KEGG" id="ptm:GSPATT00039298001"/>
<dbReference type="GeneID" id="5031747"/>
<evidence type="ECO:0000313" key="1">
    <source>
        <dbReference type="EMBL" id="CAK78566.1"/>
    </source>
</evidence>
<gene>
    <name evidence="1" type="ORF">GSPATT00039298001</name>
</gene>
<name>A0D699_PARTE</name>
<dbReference type="RefSeq" id="XP_001445963.1">
    <property type="nucleotide sequence ID" value="XM_001445926.2"/>
</dbReference>
<accession>A0D699</accession>
<dbReference type="HOGENOM" id="CLU_1217492_0_0_1"/>
<proteinExistence type="predicted"/>
<sequence length="228" mass="27261">SIQLFSTLNHLIQLQINQVNQMSLQQLNFYLMKCTTLIHAYVQFALFCYRYWHLLISNTDINLQDFVCLKVIYEIYIMLEARTIYYGSITSTILFEILLIRSYNVIILCVDDWTQCTYIGFDQQCQFLQGFFNLYTICTFQRYLEIVSMQKRKPIFCLHNSNTSCLCCFLNQSNHIFVPLMQCLLHTTFQSKYCKVIQLQMMTLVQYHRNVQELCNALTMLMTYQRLF</sequence>